<feature type="transmembrane region" description="Helical" evidence="1">
    <location>
        <begin position="211"/>
        <end position="229"/>
    </location>
</feature>
<feature type="transmembrane region" description="Helical" evidence="1">
    <location>
        <begin position="326"/>
        <end position="347"/>
    </location>
</feature>
<dbReference type="EMBL" id="RQHS01000022">
    <property type="protein sequence ID" value="TGM96098.1"/>
    <property type="molecule type" value="Genomic_DNA"/>
</dbReference>
<keyword evidence="1" id="KW-0812">Transmembrane</keyword>
<dbReference type="PANTHER" id="PTHR34289">
    <property type="entry name" value="PROTEIN, PUTATIVE (DUF819)-RELATED"/>
    <property type="match status" value="1"/>
</dbReference>
<protein>
    <submittedName>
        <fullName evidence="2">DUF819 family protein</fullName>
    </submittedName>
</protein>
<dbReference type="PANTHER" id="PTHR34289:SF8">
    <property type="entry name" value="DUF819 DOMAIN-CONTAINING PROTEIN"/>
    <property type="match status" value="1"/>
</dbReference>
<comment type="caution">
    <text evidence="2">The sequence shown here is derived from an EMBL/GenBank/DDBJ whole genome shotgun (WGS) entry which is preliminary data.</text>
</comment>
<feature type="transmembrane region" description="Helical" evidence="1">
    <location>
        <begin position="6"/>
        <end position="24"/>
    </location>
</feature>
<feature type="transmembrane region" description="Helical" evidence="1">
    <location>
        <begin position="94"/>
        <end position="117"/>
    </location>
</feature>
<keyword evidence="1" id="KW-1133">Transmembrane helix</keyword>
<feature type="transmembrane region" description="Helical" evidence="1">
    <location>
        <begin position="66"/>
        <end position="82"/>
    </location>
</feature>
<sequence>MSEIFHWIISVLFLGFVLGFPWLAGSLSKKNKWLGFLGPVVLCYASGIILGNLIPTEFLPKKIAETISEISIPIAIPLLLASSDFLRGIKEARLALFSFFLSCIAVAISSVSVGFFLSSLHPESSKIGGMLAGLYTGGTPNSNAIGLALDTGKATIALVNTVDLLIGGIYLLFLLSFSKKIYSIFLKPEAASGGEEEGVVPEIQASPKNPILRLLIGITLSVLGLAVSLGVSQVILGTASAPLILLGITTWGIGISFSKKVRSLNTYPVGYYFILIFSVAIGFLADFGSLVKGASGVLLIVLATMSIAILLHLLFGILFRIPVDTWIITSVSSIYGPAFVPSVAAAIGNRGVLILGILTGLIGYAVGNYLGLAVYWFLAR</sequence>
<dbReference type="AlphaFoldDB" id="A0A4Z1APT8"/>
<dbReference type="OrthoDB" id="653763at2"/>
<organism evidence="2 3">
    <name type="scientific">Leptospira dzoumogneensis</name>
    <dbReference type="NCBI Taxonomy" id="2484904"/>
    <lineage>
        <taxon>Bacteria</taxon>
        <taxon>Pseudomonadati</taxon>
        <taxon>Spirochaetota</taxon>
        <taxon>Spirochaetia</taxon>
        <taxon>Leptospirales</taxon>
        <taxon>Leptospiraceae</taxon>
        <taxon>Leptospira</taxon>
    </lineage>
</organism>
<dbReference type="RefSeq" id="WP_135758169.1">
    <property type="nucleotide sequence ID" value="NZ_RQHS01000022.1"/>
</dbReference>
<gene>
    <name evidence="2" type="ORF">EHR06_17365</name>
</gene>
<feature type="transmembrane region" description="Helical" evidence="1">
    <location>
        <begin position="353"/>
        <end position="378"/>
    </location>
</feature>
<proteinExistence type="predicted"/>
<feature type="transmembrane region" description="Helical" evidence="1">
    <location>
        <begin position="297"/>
        <end position="319"/>
    </location>
</feature>
<dbReference type="InterPro" id="IPR008537">
    <property type="entry name" value="DUF819"/>
</dbReference>
<dbReference type="Proteomes" id="UP000297241">
    <property type="component" value="Unassembled WGS sequence"/>
</dbReference>
<keyword evidence="3" id="KW-1185">Reference proteome</keyword>
<feature type="transmembrane region" description="Helical" evidence="1">
    <location>
        <begin position="235"/>
        <end position="257"/>
    </location>
</feature>
<name>A0A4Z1APT8_9LEPT</name>
<keyword evidence="1" id="KW-0472">Membrane</keyword>
<feature type="transmembrane region" description="Helical" evidence="1">
    <location>
        <begin position="269"/>
        <end position="291"/>
    </location>
</feature>
<feature type="transmembrane region" description="Helical" evidence="1">
    <location>
        <begin position="36"/>
        <end position="54"/>
    </location>
</feature>
<reference evidence="2" key="1">
    <citation type="journal article" date="2019" name="PLoS Negl. Trop. Dis.">
        <title>Revisiting the worldwide diversity of Leptospira species in the environment.</title>
        <authorList>
            <person name="Vincent A.T."/>
            <person name="Schiettekatte O."/>
            <person name="Bourhy P."/>
            <person name="Veyrier F.J."/>
            <person name="Picardeau M."/>
        </authorList>
    </citation>
    <scope>NUCLEOTIDE SEQUENCE [LARGE SCALE GENOMIC DNA]</scope>
    <source>
        <strain evidence="2">201601113</strain>
    </source>
</reference>
<dbReference type="Pfam" id="PF05684">
    <property type="entry name" value="DUF819"/>
    <property type="match status" value="1"/>
</dbReference>
<evidence type="ECO:0000256" key="1">
    <source>
        <dbReference type="SAM" id="Phobius"/>
    </source>
</evidence>
<evidence type="ECO:0000313" key="3">
    <source>
        <dbReference type="Proteomes" id="UP000297241"/>
    </source>
</evidence>
<feature type="transmembrane region" description="Helical" evidence="1">
    <location>
        <begin position="156"/>
        <end position="177"/>
    </location>
</feature>
<accession>A0A4Z1APT8</accession>
<evidence type="ECO:0000313" key="2">
    <source>
        <dbReference type="EMBL" id="TGM96098.1"/>
    </source>
</evidence>